<feature type="compositionally biased region" description="Basic and acidic residues" evidence="1">
    <location>
        <begin position="43"/>
        <end position="52"/>
    </location>
</feature>
<sequence length="52" mass="5648">MDTDGEDESYVGDDGESHVDDDTDGDDEFVDDDDDESPVDDDPPCHKSGDVL</sequence>
<dbReference type="EMBL" id="ASHM01013501">
    <property type="protein sequence ID" value="PNX95467.1"/>
    <property type="molecule type" value="Genomic_DNA"/>
</dbReference>
<evidence type="ECO:0000313" key="3">
    <source>
        <dbReference type="Proteomes" id="UP000236291"/>
    </source>
</evidence>
<protein>
    <submittedName>
        <fullName evidence="2">Uncharacterized protein</fullName>
    </submittedName>
</protein>
<evidence type="ECO:0000256" key="1">
    <source>
        <dbReference type="SAM" id="MobiDB-lite"/>
    </source>
</evidence>
<feature type="compositionally biased region" description="Acidic residues" evidence="1">
    <location>
        <begin position="1"/>
        <end position="14"/>
    </location>
</feature>
<feature type="compositionally biased region" description="Acidic residues" evidence="1">
    <location>
        <begin position="21"/>
        <end position="42"/>
    </location>
</feature>
<feature type="region of interest" description="Disordered" evidence="1">
    <location>
        <begin position="1"/>
        <end position="52"/>
    </location>
</feature>
<evidence type="ECO:0000313" key="2">
    <source>
        <dbReference type="EMBL" id="PNX95467.1"/>
    </source>
</evidence>
<reference evidence="2 3" key="2">
    <citation type="journal article" date="2017" name="Front. Plant Sci.">
        <title>Gene Classification and Mining of Molecular Markers Useful in Red Clover (Trifolium pratense) Breeding.</title>
        <authorList>
            <person name="Istvanek J."/>
            <person name="Dluhosova J."/>
            <person name="Dluhos P."/>
            <person name="Patkova L."/>
            <person name="Nedelnik J."/>
            <person name="Repkova J."/>
        </authorList>
    </citation>
    <scope>NUCLEOTIDE SEQUENCE [LARGE SCALE GENOMIC DNA]</scope>
    <source>
        <strain evidence="3">cv. Tatra</strain>
        <tissue evidence="2">Young leaves</tissue>
    </source>
</reference>
<gene>
    <name evidence="2" type="ORF">L195_g018659</name>
</gene>
<accession>A0A2K3MXE9</accession>
<organism evidence="2 3">
    <name type="scientific">Trifolium pratense</name>
    <name type="common">Red clover</name>
    <dbReference type="NCBI Taxonomy" id="57577"/>
    <lineage>
        <taxon>Eukaryota</taxon>
        <taxon>Viridiplantae</taxon>
        <taxon>Streptophyta</taxon>
        <taxon>Embryophyta</taxon>
        <taxon>Tracheophyta</taxon>
        <taxon>Spermatophyta</taxon>
        <taxon>Magnoliopsida</taxon>
        <taxon>eudicotyledons</taxon>
        <taxon>Gunneridae</taxon>
        <taxon>Pentapetalae</taxon>
        <taxon>rosids</taxon>
        <taxon>fabids</taxon>
        <taxon>Fabales</taxon>
        <taxon>Fabaceae</taxon>
        <taxon>Papilionoideae</taxon>
        <taxon>50 kb inversion clade</taxon>
        <taxon>NPAAA clade</taxon>
        <taxon>Hologalegina</taxon>
        <taxon>IRL clade</taxon>
        <taxon>Trifolieae</taxon>
        <taxon>Trifolium</taxon>
    </lineage>
</organism>
<dbReference type="AlphaFoldDB" id="A0A2K3MXE9"/>
<proteinExistence type="predicted"/>
<reference evidence="2 3" key="1">
    <citation type="journal article" date="2014" name="Am. J. Bot.">
        <title>Genome assembly and annotation for red clover (Trifolium pratense; Fabaceae).</title>
        <authorList>
            <person name="Istvanek J."/>
            <person name="Jaros M."/>
            <person name="Krenek A."/>
            <person name="Repkova J."/>
        </authorList>
    </citation>
    <scope>NUCLEOTIDE SEQUENCE [LARGE SCALE GENOMIC DNA]</scope>
    <source>
        <strain evidence="3">cv. Tatra</strain>
        <tissue evidence="2">Young leaves</tissue>
    </source>
</reference>
<name>A0A2K3MXE9_TRIPR</name>
<comment type="caution">
    <text evidence="2">The sequence shown here is derived from an EMBL/GenBank/DDBJ whole genome shotgun (WGS) entry which is preliminary data.</text>
</comment>
<dbReference type="Proteomes" id="UP000236291">
    <property type="component" value="Unassembled WGS sequence"/>
</dbReference>